<feature type="transmembrane region" description="Helical" evidence="1">
    <location>
        <begin position="20"/>
        <end position="38"/>
    </location>
</feature>
<name>A0AAW9PZX5_9CYAN</name>
<keyword evidence="3" id="KW-1185">Reference proteome</keyword>
<sequence>MSPEYNKDENIPSSQFGQSFVINIVAIALLTIVLPLVIPSSKMAPSHASSNLDVITSTKAIVQK</sequence>
<dbReference type="EMBL" id="JAZBJZ010000078">
    <property type="protein sequence ID" value="MEE3718451.1"/>
    <property type="molecule type" value="Genomic_DNA"/>
</dbReference>
<protein>
    <submittedName>
        <fullName evidence="2">Uncharacterized protein</fullName>
    </submittedName>
</protein>
<comment type="caution">
    <text evidence="2">The sequence shown here is derived from an EMBL/GenBank/DDBJ whole genome shotgun (WGS) entry which is preliminary data.</text>
</comment>
<dbReference type="RefSeq" id="WP_330484884.1">
    <property type="nucleotide sequence ID" value="NZ_JAZBJZ010000078.1"/>
</dbReference>
<dbReference type="Proteomes" id="UP001333818">
    <property type="component" value="Unassembled WGS sequence"/>
</dbReference>
<keyword evidence="1" id="KW-0812">Transmembrane</keyword>
<keyword evidence="1" id="KW-1133">Transmembrane helix</keyword>
<proteinExistence type="predicted"/>
<organism evidence="2 3">
    <name type="scientific">Tumidithrix elongata BACA0141</name>
    <dbReference type="NCBI Taxonomy" id="2716417"/>
    <lineage>
        <taxon>Bacteria</taxon>
        <taxon>Bacillati</taxon>
        <taxon>Cyanobacteriota</taxon>
        <taxon>Cyanophyceae</taxon>
        <taxon>Pseudanabaenales</taxon>
        <taxon>Pseudanabaenaceae</taxon>
        <taxon>Tumidithrix</taxon>
        <taxon>Tumidithrix elongata</taxon>
    </lineage>
</organism>
<evidence type="ECO:0000313" key="3">
    <source>
        <dbReference type="Proteomes" id="UP001333818"/>
    </source>
</evidence>
<accession>A0AAW9PZX5</accession>
<evidence type="ECO:0000313" key="2">
    <source>
        <dbReference type="EMBL" id="MEE3718451.1"/>
    </source>
</evidence>
<gene>
    <name evidence="2" type="ORF">V2H45_17050</name>
</gene>
<dbReference type="AlphaFoldDB" id="A0AAW9PZX5"/>
<keyword evidence="1" id="KW-0472">Membrane</keyword>
<reference evidence="2" key="1">
    <citation type="submission" date="2024-01" db="EMBL/GenBank/DDBJ databases">
        <title>Bank of Algae and Cyanobacteria of the Azores (BACA) strain genomes.</title>
        <authorList>
            <person name="Luz R."/>
            <person name="Cordeiro R."/>
            <person name="Fonseca A."/>
            <person name="Goncalves V."/>
        </authorList>
    </citation>
    <scope>NUCLEOTIDE SEQUENCE</scope>
    <source>
        <strain evidence="2">BACA0141</strain>
    </source>
</reference>
<evidence type="ECO:0000256" key="1">
    <source>
        <dbReference type="SAM" id="Phobius"/>
    </source>
</evidence>